<dbReference type="eggNOG" id="ENOG502Z7QU">
    <property type="taxonomic scope" value="Bacteria"/>
</dbReference>
<reference evidence="1 4" key="2">
    <citation type="submission" date="2017-08" db="EMBL/GenBank/DDBJ databases">
        <title>The complete genome sequence of moderately halophilic actinomycete Actinopolyspora erythraea YIM 90600, the producer of novel erythromycin, novel actinopolysporins A-C and tubercidin.</title>
        <authorList>
            <person name="Yin M."/>
            <person name="Tang S."/>
        </authorList>
    </citation>
    <scope>NUCLEOTIDE SEQUENCE [LARGE SCALE GENOMIC DNA]</scope>
    <source>
        <strain evidence="1 4">YIM 90600</strain>
    </source>
</reference>
<evidence type="ECO:0000313" key="1">
    <source>
        <dbReference type="EMBL" id="ASU79178.1"/>
    </source>
</evidence>
<dbReference type="EMBL" id="JPMV01000028">
    <property type="protein sequence ID" value="KGI80643.1"/>
    <property type="molecule type" value="Genomic_DNA"/>
</dbReference>
<dbReference type="RefSeq" id="WP_043574951.1">
    <property type="nucleotide sequence ID" value="NZ_CP022752.1"/>
</dbReference>
<dbReference type="HOGENOM" id="CLU_058825_0_0_11"/>
<protein>
    <submittedName>
        <fullName evidence="1">DUF945 domain-containing protein</fullName>
    </submittedName>
</protein>
<dbReference type="OrthoDB" id="576140at2"/>
<dbReference type="NCBIfam" id="TIGR03299">
    <property type="entry name" value="LGT_TIGR03299"/>
    <property type="match status" value="1"/>
</dbReference>
<dbReference type="Proteomes" id="UP000029737">
    <property type="component" value="Unassembled WGS sequence"/>
</dbReference>
<dbReference type="InterPro" id="IPR017686">
    <property type="entry name" value="Phg/plasmid-like_prot"/>
</dbReference>
<name>A0A099D393_9ACTN</name>
<sequence>MSHHIERFADGSAAFTSARLDAWHQLGTVTREAMTGQEVLRLARLGGWNVRKLGLTATELTDEGVTSLAVPDRFATVRTHPVTGELDYLGTVGKDYEIRQNEQQVELLDALVDESGAHFETAGSLRGGTQTFVTMKLPEAMRLAGTDEIDLYLVVLNSHDGSSSFRVVITPVRVVCANTQHMALHTARASHAIRHTKSARIKIAEVRQKLGLMWDYCEAFENEAERMINAELSTNGFREVIDQVWPLESNPSSRTRNNAERRTTALLRLWREADTQQSIRGTRWAGVQAITEYLDHYSPAADATVRAKRVVASDAIADRKQHAYELLAL</sequence>
<dbReference type="Proteomes" id="UP000215043">
    <property type="component" value="Chromosome"/>
</dbReference>
<dbReference type="AlphaFoldDB" id="A0A099D393"/>
<keyword evidence="3" id="KW-1185">Reference proteome</keyword>
<dbReference type="Pfam" id="PF06067">
    <property type="entry name" value="DUF932"/>
    <property type="match status" value="1"/>
</dbReference>
<evidence type="ECO:0000313" key="2">
    <source>
        <dbReference type="EMBL" id="KGI80643.1"/>
    </source>
</evidence>
<organism evidence="1 4">
    <name type="scientific">Actinopolyspora erythraea</name>
    <dbReference type="NCBI Taxonomy" id="414996"/>
    <lineage>
        <taxon>Bacteria</taxon>
        <taxon>Bacillati</taxon>
        <taxon>Actinomycetota</taxon>
        <taxon>Actinomycetes</taxon>
        <taxon>Actinopolysporales</taxon>
        <taxon>Actinopolysporaceae</taxon>
        <taxon>Actinopolyspora</taxon>
    </lineage>
</organism>
<dbReference type="InterPro" id="IPR026325">
    <property type="entry name" value="DUF932"/>
</dbReference>
<proteinExistence type="predicted"/>
<gene>
    <name evidence="1" type="ORF">CDG81_13760</name>
    <name evidence="2" type="ORF">IL38_16045</name>
</gene>
<evidence type="ECO:0000313" key="3">
    <source>
        <dbReference type="Proteomes" id="UP000029737"/>
    </source>
</evidence>
<evidence type="ECO:0000313" key="4">
    <source>
        <dbReference type="Proteomes" id="UP000215043"/>
    </source>
</evidence>
<accession>A0A099D393</accession>
<dbReference type="EMBL" id="CP022752">
    <property type="protein sequence ID" value="ASU79178.1"/>
    <property type="molecule type" value="Genomic_DNA"/>
</dbReference>
<reference evidence="2 3" key="1">
    <citation type="journal article" date="2014" name="PLoS ONE">
        <title>Identification and Characterization of a New Erythromycin Biosynthetic Gene Cluster in Actinopolyspora erythraea YIM90600, a Novel Erythronolide-Producing Halophilic Actinomycete Isolated from Salt Field.</title>
        <authorList>
            <person name="Chen D."/>
            <person name="Feng J."/>
            <person name="Huang L."/>
            <person name="Zhang Q."/>
            <person name="Wu J."/>
            <person name="Zhu X."/>
            <person name="Duan Y."/>
            <person name="Xu Z."/>
        </authorList>
    </citation>
    <scope>NUCLEOTIDE SEQUENCE [LARGE SCALE GENOMIC DNA]</scope>
    <source>
        <strain evidence="2 3">YIM90600</strain>
    </source>
</reference>
<dbReference type="KEGG" id="aey:CDG81_13760"/>